<evidence type="ECO:0000256" key="1">
    <source>
        <dbReference type="SAM" id="MobiDB-lite"/>
    </source>
</evidence>
<dbReference type="GeneID" id="36621867"/>
<name>A0A2T4AV01_TRIHA</name>
<dbReference type="AlphaFoldDB" id="A0A2T4AV01"/>
<organism evidence="3 4">
    <name type="scientific">Trichoderma harzianum CBS 226.95</name>
    <dbReference type="NCBI Taxonomy" id="983964"/>
    <lineage>
        <taxon>Eukaryota</taxon>
        <taxon>Fungi</taxon>
        <taxon>Dikarya</taxon>
        <taxon>Ascomycota</taxon>
        <taxon>Pezizomycotina</taxon>
        <taxon>Sordariomycetes</taxon>
        <taxon>Hypocreomycetidae</taxon>
        <taxon>Hypocreales</taxon>
        <taxon>Hypocreaceae</taxon>
        <taxon>Trichoderma</taxon>
    </lineage>
</organism>
<gene>
    <name evidence="3" type="ORF">M431DRAFT_199537</name>
</gene>
<evidence type="ECO:0000256" key="2">
    <source>
        <dbReference type="SAM" id="Phobius"/>
    </source>
</evidence>
<protein>
    <submittedName>
        <fullName evidence="3">Uncharacterized protein</fullName>
    </submittedName>
</protein>
<evidence type="ECO:0000313" key="3">
    <source>
        <dbReference type="EMBL" id="PTB60897.1"/>
    </source>
</evidence>
<evidence type="ECO:0000313" key="4">
    <source>
        <dbReference type="Proteomes" id="UP000241690"/>
    </source>
</evidence>
<keyword evidence="4" id="KW-1185">Reference proteome</keyword>
<dbReference type="RefSeq" id="XP_024780574.1">
    <property type="nucleotide sequence ID" value="XM_024913306.1"/>
</dbReference>
<proteinExistence type="predicted"/>
<feature type="transmembrane region" description="Helical" evidence="2">
    <location>
        <begin position="157"/>
        <end position="179"/>
    </location>
</feature>
<dbReference type="EMBL" id="KZ679675">
    <property type="protein sequence ID" value="PTB60897.1"/>
    <property type="molecule type" value="Genomic_DNA"/>
</dbReference>
<dbReference type="Proteomes" id="UP000241690">
    <property type="component" value="Unassembled WGS sequence"/>
</dbReference>
<feature type="compositionally biased region" description="Basic residues" evidence="1">
    <location>
        <begin position="41"/>
        <end position="58"/>
    </location>
</feature>
<feature type="region of interest" description="Disordered" evidence="1">
    <location>
        <begin position="40"/>
        <end position="74"/>
    </location>
</feature>
<reference evidence="3 4" key="1">
    <citation type="submission" date="2016-07" db="EMBL/GenBank/DDBJ databases">
        <title>Multiple horizontal gene transfer events from other fungi enriched the ability of initially mycotrophic Trichoderma (Ascomycota) to feed on dead plant biomass.</title>
        <authorList>
            <consortium name="DOE Joint Genome Institute"/>
            <person name="Aerts A."/>
            <person name="Atanasova L."/>
            <person name="Chenthamara K."/>
            <person name="Zhang J."/>
            <person name="Grujic M."/>
            <person name="Henrissat B."/>
            <person name="Kuo A."/>
            <person name="Salamov A."/>
            <person name="Lipzen A."/>
            <person name="Labutti K."/>
            <person name="Barry K."/>
            <person name="Miao Y."/>
            <person name="Rahimi M.J."/>
            <person name="Shen Q."/>
            <person name="Grigoriev I.V."/>
            <person name="Kubicek C.P."/>
            <person name="Druzhinina I.S."/>
        </authorList>
    </citation>
    <scope>NUCLEOTIDE SEQUENCE [LARGE SCALE GENOMIC DNA]</scope>
    <source>
        <strain evidence="3 4">CBS 226.95</strain>
    </source>
</reference>
<accession>A0A2T4AV01</accession>
<keyword evidence="2" id="KW-1133">Transmembrane helix</keyword>
<sequence>MGDPMVQHGETFHGGPSTVNPSFATPNLHLIAHCARAILSSHHHQKRDQKKKKKKRGRLTAATHQQHAQPDKRLRSTRRLAGSALLCSDLLCSTQGICALGKLQLFFSFEAIVESSRSAFAPSPAPVAAPLQTPDARLHREPQSRQSLSCYAPCTALFLRFFALLCPAIAGVSVLSLALPVTRRCAIGCPSSLPSPRRASSFPRMIGPGS</sequence>
<keyword evidence="2" id="KW-0472">Membrane</keyword>
<keyword evidence="2" id="KW-0812">Transmembrane</keyword>